<comment type="subcellular location">
    <subcellularLocation>
        <location evidence="1">Cytoplasm</location>
    </subcellularLocation>
</comment>
<accession>A0A1B4V2Q3</accession>
<dbReference type="Proteomes" id="UP000218899">
    <property type="component" value="Chromosome"/>
</dbReference>
<keyword evidence="2" id="KW-0963">Cytoplasm</keyword>
<dbReference type="PANTHER" id="PTHR48111">
    <property type="entry name" value="REGULATOR OF RPOS"/>
    <property type="match status" value="1"/>
</dbReference>
<dbReference type="EMBL" id="AP014936">
    <property type="protein sequence ID" value="BAU47819.1"/>
    <property type="molecule type" value="Genomic_DNA"/>
</dbReference>
<dbReference type="PROSITE" id="PS51755">
    <property type="entry name" value="OMPR_PHOB"/>
    <property type="match status" value="1"/>
</dbReference>
<dbReference type="InterPro" id="IPR001867">
    <property type="entry name" value="OmpR/PhoB-type_DNA-bd"/>
</dbReference>
<dbReference type="SMART" id="SM00862">
    <property type="entry name" value="Trans_reg_C"/>
    <property type="match status" value="1"/>
</dbReference>
<keyword evidence="4" id="KW-0902">Two-component regulatory system</keyword>
<feature type="domain" description="Response regulatory" evidence="10">
    <location>
        <begin position="6"/>
        <end position="119"/>
    </location>
</feature>
<protein>
    <submittedName>
        <fullName evidence="12">Transcriptional regulator</fullName>
    </submittedName>
</protein>
<dbReference type="GO" id="GO:0006355">
    <property type="term" value="P:regulation of DNA-templated transcription"/>
    <property type="evidence" value="ECO:0007669"/>
    <property type="project" value="InterPro"/>
</dbReference>
<evidence type="ECO:0000256" key="2">
    <source>
        <dbReference type="ARBA" id="ARBA00022490"/>
    </source>
</evidence>
<keyword evidence="7" id="KW-0804">Transcription</keyword>
<dbReference type="RefSeq" id="WP_096460256.1">
    <property type="nucleotide sequence ID" value="NZ_AP014936.1"/>
</dbReference>
<evidence type="ECO:0000256" key="3">
    <source>
        <dbReference type="ARBA" id="ARBA00022553"/>
    </source>
</evidence>
<dbReference type="SMART" id="SM00448">
    <property type="entry name" value="REC"/>
    <property type="match status" value="1"/>
</dbReference>
<dbReference type="Gene3D" id="3.40.50.2300">
    <property type="match status" value="1"/>
</dbReference>
<dbReference type="InterPro" id="IPR011006">
    <property type="entry name" value="CheY-like_superfamily"/>
</dbReference>
<dbReference type="InterPro" id="IPR036388">
    <property type="entry name" value="WH-like_DNA-bd_sf"/>
</dbReference>
<dbReference type="AlphaFoldDB" id="A0A1B4V2Q3"/>
<feature type="modified residue" description="4-aspartylphosphate" evidence="8">
    <location>
        <position position="55"/>
    </location>
</feature>
<proteinExistence type="predicted"/>
<evidence type="ECO:0000256" key="7">
    <source>
        <dbReference type="ARBA" id="ARBA00023163"/>
    </source>
</evidence>
<keyword evidence="5" id="KW-0805">Transcription regulation</keyword>
<dbReference type="InterPro" id="IPR016032">
    <property type="entry name" value="Sig_transdc_resp-reg_C-effctor"/>
</dbReference>
<name>A0A1B4V2Q3_9GAMM</name>
<dbReference type="GO" id="GO:0032993">
    <property type="term" value="C:protein-DNA complex"/>
    <property type="evidence" value="ECO:0007669"/>
    <property type="project" value="TreeGrafter"/>
</dbReference>
<evidence type="ECO:0000259" key="11">
    <source>
        <dbReference type="PROSITE" id="PS51755"/>
    </source>
</evidence>
<dbReference type="KEGG" id="sva:SVA_1244"/>
<dbReference type="SUPFAM" id="SSF52172">
    <property type="entry name" value="CheY-like"/>
    <property type="match status" value="1"/>
</dbReference>
<evidence type="ECO:0000256" key="1">
    <source>
        <dbReference type="ARBA" id="ARBA00004496"/>
    </source>
</evidence>
<dbReference type="CDD" id="cd00383">
    <property type="entry name" value="trans_reg_C"/>
    <property type="match status" value="1"/>
</dbReference>
<dbReference type="InterPro" id="IPR001789">
    <property type="entry name" value="Sig_transdc_resp-reg_receiver"/>
</dbReference>
<keyword evidence="3 8" id="KW-0597">Phosphoprotein</keyword>
<feature type="domain" description="OmpR/PhoB-type" evidence="11">
    <location>
        <begin position="132"/>
        <end position="232"/>
    </location>
</feature>
<evidence type="ECO:0000256" key="5">
    <source>
        <dbReference type="ARBA" id="ARBA00023015"/>
    </source>
</evidence>
<dbReference type="PROSITE" id="PS50110">
    <property type="entry name" value="RESPONSE_REGULATORY"/>
    <property type="match status" value="1"/>
</dbReference>
<evidence type="ECO:0000259" key="10">
    <source>
        <dbReference type="PROSITE" id="PS50110"/>
    </source>
</evidence>
<dbReference type="Gene3D" id="6.10.250.690">
    <property type="match status" value="1"/>
</dbReference>
<dbReference type="Gene3D" id="1.10.10.10">
    <property type="entry name" value="Winged helix-like DNA-binding domain superfamily/Winged helix DNA-binding domain"/>
    <property type="match status" value="1"/>
</dbReference>
<organism evidence="12 13">
    <name type="scientific">Sulfurifustis variabilis</name>
    <dbReference type="NCBI Taxonomy" id="1675686"/>
    <lineage>
        <taxon>Bacteria</taxon>
        <taxon>Pseudomonadati</taxon>
        <taxon>Pseudomonadota</taxon>
        <taxon>Gammaproteobacteria</taxon>
        <taxon>Acidiferrobacterales</taxon>
        <taxon>Acidiferrobacteraceae</taxon>
        <taxon>Sulfurifustis</taxon>
    </lineage>
</organism>
<keyword evidence="13" id="KW-1185">Reference proteome</keyword>
<dbReference type="InterPro" id="IPR039420">
    <property type="entry name" value="WalR-like"/>
</dbReference>
<keyword evidence="6 9" id="KW-0238">DNA-binding</keyword>
<gene>
    <name evidence="12" type="ORF">SVA_1244</name>
</gene>
<evidence type="ECO:0000256" key="4">
    <source>
        <dbReference type="ARBA" id="ARBA00023012"/>
    </source>
</evidence>
<dbReference type="Pfam" id="PF00072">
    <property type="entry name" value="Response_reg"/>
    <property type="match status" value="1"/>
</dbReference>
<dbReference type="Pfam" id="PF00486">
    <property type="entry name" value="Trans_reg_C"/>
    <property type="match status" value="1"/>
</dbReference>
<dbReference type="GO" id="GO:0000976">
    <property type="term" value="F:transcription cis-regulatory region binding"/>
    <property type="evidence" value="ECO:0007669"/>
    <property type="project" value="TreeGrafter"/>
</dbReference>
<evidence type="ECO:0000256" key="8">
    <source>
        <dbReference type="PROSITE-ProRule" id="PRU00169"/>
    </source>
</evidence>
<sequence length="238" mass="26596">MERSERILIVDDDAEIRTLLRDYLGRNGLRAEAVADGRAMREALGAGRYDLVILDLMLPGEDGLTLCRDLRARSNMPVIMLTARGEETDRIVGLEMGADDYVPKPFSPRELLARIKAVLRRTRTLPEALRDARLLRFAGWTLDVAARQLTAADGIVVPLSNGEYRLLRVLLAHPHRVLSRDQLLDLTRGREAGPFDRAIDVQVGRLRKRLRDTGQEPALIKTVRGEGYVLAASVEAEP</sequence>
<evidence type="ECO:0000313" key="13">
    <source>
        <dbReference type="Proteomes" id="UP000218899"/>
    </source>
</evidence>
<dbReference type="SUPFAM" id="SSF46894">
    <property type="entry name" value="C-terminal effector domain of the bipartite response regulators"/>
    <property type="match status" value="1"/>
</dbReference>
<dbReference type="GO" id="GO:0005829">
    <property type="term" value="C:cytosol"/>
    <property type="evidence" value="ECO:0007669"/>
    <property type="project" value="TreeGrafter"/>
</dbReference>
<dbReference type="FunFam" id="3.40.50.2300:FF:000001">
    <property type="entry name" value="DNA-binding response regulator PhoB"/>
    <property type="match status" value="1"/>
</dbReference>
<evidence type="ECO:0000256" key="6">
    <source>
        <dbReference type="ARBA" id="ARBA00023125"/>
    </source>
</evidence>
<dbReference type="OrthoDB" id="9802426at2"/>
<dbReference type="PANTHER" id="PTHR48111:SF4">
    <property type="entry name" value="DNA-BINDING DUAL TRANSCRIPTIONAL REGULATOR OMPR"/>
    <property type="match status" value="1"/>
</dbReference>
<dbReference type="FunFam" id="1.10.10.10:FF:000099">
    <property type="entry name" value="Two-component system response regulator TorR"/>
    <property type="match status" value="1"/>
</dbReference>
<dbReference type="GO" id="GO:0000156">
    <property type="term" value="F:phosphorelay response regulator activity"/>
    <property type="evidence" value="ECO:0007669"/>
    <property type="project" value="TreeGrafter"/>
</dbReference>
<evidence type="ECO:0000313" key="12">
    <source>
        <dbReference type="EMBL" id="BAU47819.1"/>
    </source>
</evidence>
<reference evidence="12 13" key="1">
    <citation type="submission" date="2015-08" db="EMBL/GenBank/DDBJ databases">
        <title>Complete genome sequence of Sulfurifustis variabilis.</title>
        <authorList>
            <person name="Miura A."/>
            <person name="Kojima H."/>
            <person name="Fukui M."/>
        </authorList>
    </citation>
    <scope>NUCLEOTIDE SEQUENCE [LARGE SCALE GENOMIC DNA]</scope>
    <source>
        <strain evidence="13">skN76</strain>
    </source>
</reference>
<evidence type="ECO:0000256" key="9">
    <source>
        <dbReference type="PROSITE-ProRule" id="PRU01091"/>
    </source>
</evidence>
<feature type="DNA-binding region" description="OmpR/PhoB-type" evidence="9">
    <location>
        <begin position="132"/>
        <end position="232"/>
    </location>
</feature>